<comment type="caution">
    <text evidence="1">The sequence shown here is derived from an EMBL/GenBank/DDBJ whole genome shotgun (WGS) entry which is preliminary data.</text>
</comment>
<name>K1TCR1_9ZZZZ</name>
<sequence>IFSSLLWSELQSYNSDIPLLQLIKYKVLKAWHEYVRTVCGNVHIDNNNLYQNLRKVALLYSQQPNDKPLEEAVTDIANELNISKNTVRNCIITSTQFKQNNNLDIHNKDNENYFNLSITDVEINTLSPEDIYFKNEQQEELKTALSKLKPQDLRLIELVFGICPDCLKSKEKMTIREASLRVGLTAEGAEKRLKKILKQLKEDFQKQL</sequence>
<proteinExistence type="predicted"/>
<gene>
    <name evidence="1" type="ORF">OBE_05424</name>
</gene>
<evidence type="ECO:0000313" key="1">
    <source>
        <dbReference type="EMBL" id="EKC67488.1"/>
    </source>
</evidence>
<accession>K1TCR1</accession>
<dbReference type="AlphaFoldDB" id="K1TCR1"/>
<dbReference type="Gene3D" id="1.20.140.160">
    <property type="match status" value="1"/>
</dbReference>
<evidence type="ECO:0008006" key="2">
    <source>
        <dbReference type="Google" id="ProtNLM"/>
    </source>
</evidence>
<dbReference type="InterPro" id="IPR013324">
    <property type="entry name" value="RNA_pol_sigma_r3/r4-like"/>
</dbReference>
<protein>
    <recommendedName>
        <fullName evidence="2">Sigma-70 family RNA polymerase sigma factor</fullName>
    </recommendedName>
</protein>
<organism evidence="1">
    <name type="scientific">human gut metagenome</name>
    <dbReference type="NCBI Taxonomy" id="408170"/>
    <lineage>
        <taxon>unclassified sequences</taxon>
        <taxon>metagenomes</taxon>
        <taxon>organismal metagenomes</taxon>
    </lineage>
</organism>
<dbReference type="EMBL" id="AJWZ01003705">
    <property type="protein sequence ID" value="EKC67488.1"/>
    <property type="molecule type" value="Genomic_DNA"/>
</dbReference>
<reference evidence="1" key="1">
    <citation type="journal article" date="2013" name="Environ. Microbiol.">
        <title>Microbiota from the distal guts of lean and obese adolescents exhibit partial functional redundancy besides clear differences in community structure.</title>
        <authorList>
            <person name="Ferrer M."/>
            <person name="Ruiz A."/>
            <person name="Lanza F."/>
            <person name="Haange S.B."/>
            <person name="Oberbach A."/>
            <person name="Till H."/>
            <person name="Bargiela R."/>
            <person name="Campoy C."/>
            <person name="Segura M.T."/>
            <person name="Richter M."/>
            <person name="von Bergen M."/>
            <person name="Seifert J."/>
            <person name="Suarez A."/>
        </authorList>
    </citation>
    <scope>NUCLEOTIDE SEQUENCE</scope>
</reference>
<feature type="non-terminal residue" evidence="1">
    <location>
        <position position="1"/>
    </location>
</feature>
<dbReference type="SUPFAM" id="SSF88659">
    <property type="entry name" value="Sigma3 and sigma4 domains of RNA polymerase sigma factors"/>
    <property type="match status" value="1"/>
</dbReference>